<feature type="region of interest" description="Disordered" evidence="1">
    <location>
        <begin position="23"/>
        <end position="44"/>
    </location>
</feature>
<dbReference type="AlphaFoldDB" id="A0A3Q0IZD4"/>
<sequence>MFERETRREKIIEAKQRELRLKARSVKNTDDATHNAKAKGEEPAFSVGGPLVVAAEEEFFASIEQLMKTLSAIDDTKVRKKKKKVRPPFDEDGLPIENFDSEEEDDDGEDEKEDEGEAKPQIMDIIDDDEGTLETKGNLL</sequence>
<keyword evidence="2" id="KW-1185">Reference proteome</keyword>
<proteinExistence type="predicted"/>
<evidence type="ECO:0000313" key="2">
    <source>
        <dbReference type="Proteomes" id="UP000079169"/>
    </source>
</evidence>
<dbReference type="KEGG" id="dci:113467673"/>
<evidence type="ECO:0000256" key="1">
    <source>
        <dbReference type="SAM" id="MobiDB-lite"/>
    </source>
</evidence>
<feature type="region of interest" description="Disordered" evidence="1">
    <location>
        <begin position="77"/>
        <end position="140"/>
    </location>
</feature>
<feature type="compositionally biased region" description="Basic and acidic residues" evidence="1">
    <location>
        <begin position="23"/>
        <end position="42"/>
    </location>
</feature>
<accession>A0A3Q0IZD4</accession>
<dbReference type="GeneID" id="113467673"/>
<evidence type="ECO:0000313" key="3">
    <source>
        <dbReference type="RefSeq" id="XP_026679800.1"/>
    </source>
</evidence>
<protein>
    <submittedName>
        <fullName evidence="3">Dynein intermediate chain 2, axonemal-like</fullName>
    </submittedName>
</protein>
<name>A0A3Q0IZD4_DIACI</name>
<dbReference type="Proteomes" id="UP000079169">
    <property type="component" value="Unplaced"/>
</dbReference>
<gene>
    <name evidence="3" type="primary">LOC113467673</name>
</gene>
<organism evidence="2 3">
    <name type="scientific">Diaphorina citri</name>
    <name type="common">Asian citrus psyllid</name>
    <dbReference type="NCBI Taxonomy" id="121845"/>
    <lineage>
        <taxon>Eukaryota</taxon>
        <taxon>Metazoa</taxon>
        <taxon>Ecdysozoa</taxon>
        <taxon>Arthropoda</taxon>
        <taxon>Hexapoda</taxon>
        <taxon>Insecta</taxon>
        <taxon>Pterygota</taxon>
        <taxon>Neoptera</taxon>
        <taxon>Paraneoptera</taxon>
        <taxon>Hemiptera</taxon>
        <taxon>Sternorrhyncha</taxon>
        <taxon>Psylloidea</taxon>
        <taxon>Psyllidae</taxon>
        <taxon>Diaphorininae</taxon>
        <taxon>Diaphorina</taxon>
    </lineage>
</organism>
<dbReference type="RefSeq" id="XP_026679800.1">
    <property type="nucleotide sequence ID" value="XM_026823999.1"/>
</dbReference>
<dbReference type="PaxDb" id="121845-A0A3Q0IZD4"/>
<reference evidence="3" key="1">
    <citation type="submission" date="2025-08" db="UniProtKB">
        <authorList>
            <consortium name="RefSeq"/>
        </authorList>
    </citation>
    <scope>IDENTIFICATION</scope>
</reference>
<feature type="compositionally biased region" description="Acidic residues" evidence="1">
    <location>
        <begin position="90"/>
        <end position="116"/>
    </location>
</feature>